<keyword evidence="2" id="KW-0540">Nuclease</keyword>
<evidence type="ECO:0000313" key="2">
    <source>
        <dbReference type="EMBL" id="SMB98811.1"/>
    </source>
</evidence>
<dbReference type="Pfam" id="PF13391">
    <property type="entry name" value="HNH_2"/>
    <property type="match status" value="1"/>
</dbReference>
<dbReference type="EMBL" id="LT838272">
    <property type="protein sequence ID" value="SMB98811.1"/>
    <property type="molecule type" value="Genomic_DNA"/>
</dbReference>
<reference evidence="2 3" key="1">
    <citation type="submission" date="2017-04" db="EMBL/GenBank/DDBJ databases">
        <authorList>
            <person name="Afonso C.L."/>
            <person name="Miller P.J."/>
            <person name="Scott M.A."/>
            <person name="Spackman E."/>
            <person name="Goraichik I."/>
            <person name="Dimitrov K.M."/>
            <person name="Suarez D.L."/>
            <person name="Swayne D.E."/>
        </authorList>
    </citation>
    <scope>NUCLEOTIDE SEQUENCE [LARGE SCALE GENOMIC DNA]</scope>
    <source>
        <strain evidence="2 3">ToBE</strain>
    </source>
</reference>
<dbReference type="STRING" id="698762.SAMN00808754_2559"/>
<keyword evidence="3" id="KW-1185">Reference proteome</keyword>
<gene>
    <name evidence="2" type="ORF">SAMN00808754_2559</name>
</gene>
<protein>
    <submittedName>
        <fullName evidence="2">Putative restriction endonuclease</fullName>
    </submittedName>
</protein>
<keyword evidence="2" id="KW-0378">Hydrolase</keyword>
<dbReference type="Proteomes" id="UP000192569">
    <property type="component" value="Chromosome I"/>
</dbReference>
<sequence length="303" mass="35739">MMIAIAMTDLDWFFYLREFTFDEVNFWTPTPWRFRKLKPGEKFYFLLKSPIRRIGGYGYFGYYDEMSARDAWEKFGKANGVPDFSILVKKINDYASRNSNRYIYSNNPLIGCIIIEKPVFFNDDEFFEPERYQKPVPSSIVKFKTFTEDFPGYAIRNHLNLRQSFHLVEDNTGVNYRISKSKDRSGQSQFRQQVLEAYGYKCCISGETCLEIIEAAHIQPYINENSNHVQNGIPLRVDLHRLFDLGLITIDTEYKVRISDQLSSSDYNCYRNRAIYLPEDPTKYPSKEALTYHNKMVFRGKLK</sequence>
<dbReference type="AlphaFoldDB" id="A0A1W1W0B6"/>
<keyword evidence="2" id="KW-0255">Endonuclease</keyword>
<dbReference type="RefSeq" id="WP_084666188.1">
    <property type="nucleotide sequence ID" value="NZ_LT838272.1"/>
</dbReference>
<proteinExistence type="predicted"/>
<dbReference type="GO" id="GO:0004519">
    <property type="term" value="F:endonuclease activity"/>
    <property type="evidence" value="ECO:0007669"/>
    <property type="project" value="UniProtKB-KW"/>
</dbReference>
<evidence type="ECO:0000259" key="1">
    <source>
        <dbReference type="Pfam" id="PF13391"/>
    </source>
</evidence>
<evidence type="ECO:0000313" key="3">
    <source>
        <dbReference type="Proteomes" id="UP000192569"/>
    </source>
</evidence>
<dbReference type="InterPro" id="IPR003615">
    <property type="entry name" value="HNH_nuc"/>
</dbReference>
<name>A0A1W1W0B6_9FIRM</name>
<organism evidence="2 3">
    <name type="scientific">Thermanaeromonas toyohensis ToBE</name>
    <dbReference type="NCBI Taxonomy" id="698762"/>
    <lineage>
        <taxon>Bacteria</taxon>
        <taxon>Bacillati</taxon>
        <taxon>Bacillota</taxon>
        <taxon>Clostridia</taxon>
        <taxon>Neomoorellales</taxon>
        <taxon>Neomoorellaceae</taxon>
        <taxon>Thermanaeromonas</taxon>
    </lineage>
</organism>
<accession>A0A1W1W0B6</accession>
<feature type="domain" description="HNH nuclease" evidence="1">
    <location>
        <begin position="202"/>
        <end position="251"/>
    </location>
</feature>